<reference evidence="1" key="2">
    <citation type="submission" date="2023-01" db="EMBL/GenBank/DDBJ databases">
        <title>Draft genome sequence of Agaribacter marinus strain NBRC 110023.</title>
        <authorList>
            <person name="Sun Q."/>
            <person name="Mori K."/>
        </authorList>
    </citation>
    <scope>NUCLEOTIDE SEQUENCE</scope>
    <source>
        <strain evidence="1">NBRC 110023</strain>
    </source>
</reference>
<keyword evidence="2" id="KW-1185">Reference proteome</keyword>
<dbReference type="EMBL" id="BSOT01000005">
    <property type="protein sequence ID" value="GLR70191.1"/>
    <property type="molecule type" value="Genomic_DNA"/>
</dbReference>
<organism evidence="1 2">
    <name type="scientific">Agaribacter marinus</name>
    <dbReference type="NCBI Taxonomy" id="1431249"/>
    <lineage>
        <taxon>Bacteria</taxon>
        <taxon>Pseudomonadati</taxon>
        <taxon>Pseudomonadota</taxon>
        <taxon>Gammaproteobacteria</taxon>
        <taxon>Alteromonadales</taxon>
        <taxon>Alteromonadaceae</taxon>
        <taxon>Agaribacter</taxon>
    </lineage>
</organism>
<accession>A0AA37SUI9</accession>
<dbReference type="Proteomes" id="UP001156601">
    <property type="component" value="Unassembled WGS sequence"/>
</dbReference>
<proteinExistence type="predicted"/>
<dbReference type="AlphaFoldDB" id="A0AA37SUI9"/>
<sequence length="60" mass="6985">MRPKLGKSDVAMLISLNKLLSQGVSMKLKEQLENLDMFYLQVAKAYRYNFALKKMNKNEC</sequence>
<protein>
    <submittedName>
        <fullName evidence="1">Uncharacterized protein</fullName>
    </submittedName>
</protein>
<evidence type="ECO:0000313" key="1">
    <source>
        <dbReference type="EMBL" id="GLR70191.1"/>
    </source>
</evidence>
<comment type="caution">
    <text evidence="1">The sequence shown here is derived from an EMBL/GenBank/DDBJ whole genome shotgun (WGS) entry which is preliminary data.</text>
</comment>
<evidence type="ECO:0000313" key="2">
    <source>
        <dbReference type="Proteomes" id="UP001156601"/>
    </source>
</evidence>
<reference evidence="1" key="1">
    <citation type="journal article" date="2014" name="Int. J. Syst. Evol. Microbiol.">
        <title>Complete genome sequence of Corynebacterium casei LMG S-19264T (=DSM 44701T), isolated from a smear-ripened cheese.</title>
        <authorList>
            <consortium name="US DOE Joint Genome Institute (JGI-PGF)"/>
            <person name="Walter F."/>
            <person name="Albersmeier A."/>
            <person name="Kalinowski J."/>
            <person name="Ruckert C."/>
        </authorList>
    </citation>
    <scope>NUCLEOTIDE SEQUENCE</scope>
    <source>
        <strain evidence="1">NBRC 110023</strain>
    </source>
</reference>
<gene>
    <name evidence="1" type="ORF">GCM10007852_10990</name>
</gene>
<name>A0AA37SUI9_9ALTE</name>